<sequence>MKKRIYLIGYICLVCTYQAFGQSYGTTLGLRLGNDKIKKTVGLSMKHRVMKHVTLEGIVQTDFNHNTTFHGLIQHHRGVLTKRFNFYVGTGLAVGTEESIRKDREARQTITTYGNATLGIDLIVGLEFTLLKHNFSIDYKPNFNLAGRDPWYRGQVGLSARGVLVKGSTQNKRKRKRVRQRRQQQKAKERDEKQAKPLLGNFFNNVIKKKPGADNQ</sequence>
<feature type="compositionally biased region" description="Basic residues" evidence="1">
    <location>
        <begin position="171"/>
        <end position="185"/>
    </location>
</feature>
<comment type="caution">
    <text evidence="3">The sequence shown here is derived from an EMBL/GenBank/DDBJ whole genome shotgun (WGS) entry which is preliminary data.</text>
</comment>
<proteinExistence type="predicted"/>
<evidence type="ECO:0000313" key="4">
    <source>
        <dbReference type="Proteomes" id="UP001172083"/>
    </source>
</evidence>
<gene>
    <name evidence="3" type="ORF">QQ020_33930</name>
</gene>
<protein>
    <recommendedName>
        <fullName evidence="5">Outer membrane protein beta-barrel domain-containing protein</fullName>
    </recommendedName>
</protein>
<name>A0ABT8LJC6_9BACT</name>
<evidence type="ECO:0000256" key="2">
    <source>
        <dbReference type="SAM" id="SignalP"/>
    </source>
</evidence>
<feature type="compositionally biased region" description="Basic and acidic residues" evidence="1">
    <location>
        <begin position="186"/>
        <end position="195"/>
    </location>
</feature>
<accession>A0ABT8LJC6</accession>
<dbReference type="RefSeq" id="WP_346762458.1">
    <property type="nucleotide sequence ID" value="NZ_JAUJEB010000013.1"/>
</dbReference>
<evidence type="ECO:0008006" key="5">
    <source>
        <dbReference type="Google" id="ProtNLM"/>
    </source>
</evidence>
<keyword evidence="4" id="KW-1185">Reference proteome</keyword>
<evidence type="ECO:0000256" key="1">
    <source>
        <dbReference type="SAM" id="MobiDB-lite"/>
    </source>
</evidence>
<dbReference type="EMBL" id="JAUJEB010000013">
    <property type="protein sequence ID" value="MDN5217121.1"/>
    <property type="molecule type" value="Genomic_DNA"/>
</dbReference>
<evidence type="ECO:0000313" key="3">
    <source>
        <dbReference type="EMBL" id="MDN5217121.1"/>
    </source>
</evidence>
<feature type="chain" id="PRO_5045369859" description="Outer membrane protein beta-barrel domain-containing protein" evidence="2">
    <location>
        <begin position="22"/>
        <end position="216"/>
    </location>
</feature>
<feature type="signal peptide" evidence="2">
    <location>
        <begin position="1"/>
        <end position="21"/>
    </location>
</feature>
<keyword evidence="2" id="KW-0732">Signal</keyword>
<dbReference type="Proteomes" id="UP001172083">
    <property type="component" value="Unassembled WGS sequence"/>
</dbReference>
<reference evidence="3" key="1">
    <citation type="submission" date="2023-06" db="EMBL/GenBank/DDBJ databases">
        <title>Genomic of Agaribacillus aureum.</title>
        <authorList>
            <person name="Wang G."/>
        </authorList>
    </citation>
    <scope>NUCLEOTIDE SEQUENCE</scope>
    <source>
        <strain evidence="3">BMA12</strain>
    </source>
</reference>
<organism evidence="3 4">
    <name type="scientific">Agaribacillus aureus</name>
    <dbReference type="NCBI Taxonomy" id="3051825"/>
    <lineage>
        <taxon>Bacteria</taxon>
        <taxon>Pseudomonadati</taxon>
        <taxon>Bacteroidota</taxon>
        <taxon>Cytophagia</taxon>
        <taxon>Cytophagales</taxon>
        <taxon>Splendidivirgaceae</taxon>
        <taxon>Agaribacillus</taxon>
    </lineage>
</organism>
<feature type="region of interest" description="Disordered" evidence="1">
    <location>
        <begin position="167"/>
        <end position="195"/>
    </location>
</feature>